<accession>A0A7N0ZQ59</accession>
<reference evidence="1" key="1">
    <citation type="submission" date="2021-01" db="UniProtKB">
        <authorList>
            <consortium name="EnsemblPlants"/>
        </authorList>
    </citation>
    <scope>IDENTIFICATION</scope>
</reference>
<dbReference type="EnsemblPlants" id="Kaladp0011s1184.1.v1.1">
    <property type="protein sequence ID" value="Kaladp0011s1184.1.v1.1.CDS.1"/>
    <property type="gene ID" value="Kaladp0011s1184.v1.1"/>
</dbReference>
<dbReference type="AlphaFoldDB" id="A0A7N0ZQ59"/>
<dbReference type="Proteomes" id="UP000594263">
    <property type="component" value="Unplaced"/>
</dbReference>
<dbReference type="PANTHER" id="PTHR33696:SF23">
    <property type="entry name" value="OS03G0674900 PROTEIN"/>
    <property type="match status" value="1"/>
</dbReference>
<organism evidence="1 2">
    <name type="scientific">Kalanchoe fedtschenkoi</name>
    <name type="common">Lavender scallops</name>
    <name type="synonym">South American air plant</name>
    <dbReference type="NCBI Taxonomy" id="63787"/>
    <lineage>
        <taxon>Eukaryota</taxon>
        <taxon>Viridiplantae</taxon>
        <taxon>Streptophyta</taxon>
        <taxon>Embryophyta</taxon>
        <taxon>Tracheophyta</taxon>
        <taxon>Spermatophyta</taxon>
        <taxon>Magnoliopsida</taxon>
        <taxon>eudicotyledons</taxon>
        <taxon>Gunneridae</taxon>
        <taxon>Pentapetalae</taxon>
        <taxon>Saxifragales</taxon>
        <taxon>Crassulaceae</taxon>
        <taxon>Kalanchoe</taxon>
    </lineage>
</organism>
<dbReference type="OMA" id="SIDISHV"/>
<dbReference type="Gramene" id="Kaladp0011s1184.1.v1.1">
    <property type="protein sequence ID" value="Kaladp0011s1184.1.v1.1.CDS.1"/>
    <property type="gene ID" value="Kaladp0011s1184.v1.1"/>
</dbReference>
<proteinExistence type="predicted"/>
<sequence length="158" mass="17727">MDADHSSQRFVPFSWENRPGVSKVVARGSDEKEGAGEQGHQYLVALKLPPPPCPQSSDKHSLIKMVHRGEPAFGRRQVRSSSKRRFRIEDDPFLMAYKECTKTSQAHMKKMSSKESSTSVKTVLGYFSCRTSSCYVRDNSTVRILGPQPGSTLALRHQ</sequence>
<name>A0A7N0ZQ59_KALFE</name>
<protein>
    <submittedName>
        <fullName evidence="1">Uncharacterized protein</fullName>
    </submittedName>
</protein>
<evidence type="ECO:0000313" key="1">
    <source>
        <dbReference type="EnsemblPlants" id="Kaladp0011s1184.1.v1.1.CDS.1"/>
    </source>
</evidence>
<evidence type="ECO:0000313" key="2">
    <source>
        <dbReference type="Proteomes" id="UP000594263"/>
    </source>
</evidence>
<dbReference type="PANTHER" id="PTHR33696">
    <property type="entry name" value="T22J18.15-RELATED"/>
    <property type="match status" value="1"/>
</dbReference>
<keyword evidence="2" id="KW-1185">Reference proteome</keyword>